<name>A0A1V9YFP6_ACHHY</name>
<dbReference type="Pfam" id="PF01794">
    <property type="entry name" value="Ferric_reduct"/>
    <property type="match status" value="1"/>
</dbReference>
<dbReference type="SFLD" id="SFLDG01169">
    <property type="entry name" value="NADPH_oxidase_subgroup_(NOX)"/>
    <property type="match status" value="1"/>
</dbReference>
<feature type="transmembrane region" description="Helical" evidence="6">
    <location>
        <begin position="75"/>
        <end position="94"/>
    </location>
</feature>
<dbReference type="InterPro" id="IPR017927">
    <property type="entry name" value="FAD-bd_FR_type"/>
</dbReference>
<dbReference type="GO" id="GO:0005886">
    <property type="term" value="C:plasma membrane"/>
    <property type="evidence" value="ECO:0007669"/>
    <property type="project" value="TreeGrafter"/>
</dbReference>
<dbReference type="OrthoDB" id="167398at2759"/>
<keyword evidence="9" id="KW-1185">Reference proteome</keyword>
<dbReference type="Pfam" id="PF08030">
    <property type="entry name" value="NAD_binding_6"/>
    <property type="match status" value="1"/>
</dbReference>
<dbReference type="InterPro" id="IPR013121">
    <property type="entry name" value="Fe_red_NAD-bd_6"/>
</dbReference>
<feature type="transmembrane region" description="Helical" evidence="6">
    <location>
        <begin position="209"/>
        <end position="235"/>
    </location>
</feature>
<reference evidence="8 9" key="1">
    <citation type="journal article" date="2014" name="Genome Biol. Evol.">
        <title>The secreted proteins of Achlya hypogyna and Thraustotheca clavata identify the ancestral oomycete secretome and reveal gene acquisitions by horizontal gene transfer.</title>
        <authorList>
            <person name="Misner I."/>
            <person name="Blouin N."/>
            <person name="Leonard G."/>
            <person name="Richards T.A."/>
            <person name="Lane C.E."/>
        </authorList>
    </citation>
    <scope>NUCLEOTIDE SEQUENCE [LARGE SCALE GENOMIC DNA]</scope>
    <source>
        <strain evidence="8 9">ATCC 48635</strain>
    </source>
</reference>
<dbReference type="SUPFAM" id="SSF63380">
    <property type="entry name" value="Riboflavin synthase domain-like"/>
    <property type="match status" value="1"/>
</dbReference>
<dbReference type="SFLD" id="SFLDG01168">
    <property type="entry name" value="Ferric_reductase_subgroup_(FRE"/>
    <property type="match status" value="1"/>
</dbReference>
<dbReference type="SFLD" id="SFLDS00052">
    <property type="entry name" value="Ferric_Reductase_Domain"/>
    <property type="match status" value="1"/>
</dbReference>
<dbReference type="SUPFAM" id="SSF52343">
    <property type="entry name" value="Ferredoxin reductase-like, C-terminal NADP-linked domain"/>
    <property type="match status" value="1"/>
</dbReference>
<protein>
    <submittedName>
        <fullName evidence="8">Ferric reductase</fullName>
    </submittedName>
</protein>
<dbReference type="PANTHER" id="PTHR11972:SF153">
    <property type="entry name" value="SUPEROXIDE-GENERATING NADPH OXIDASE HEAVY CHAIN SUBUNIT A"/>
    <property type="match status" value="1"/>
</dbReference>
<accession>A0A1V9YFP6</accession>
<evidence type="ECO:0000256" key="1">
    <source>
        <dbReference type="ARBA" id="ARBA00004141"/>
    </source>
</evidence>
<dbReference type="PROSITE" id="PS51384">
    <property type="entry name" value="FAD_FR"/>
    <property type="match status" value="1"/>
</dbReference>
<dbReference type="Gene3D" id="3.40.50.80">
    <property type="entry name" value="Nucleotide-binding domain of ferredoxin-NADP reductase (FNR) module"/>
    <property type="match status" value="1"/>
</dbReference>
<comment type="subcellular location">
    <subcellularLocation>
        <location evidence="1">Membrane</location>
        <topology evidence="1">Multi-pass membrane protein</topology>
    </subcellularLocation>
</comment>
<dbReference type="Gene3D" id="2.40.30.10">
    <property type="entry name" value="Translation factors"/>
    <property type="match status" value="1"/>
</dbReference>
<proteinExistence type="predicted"/>
<dbReference type="PANTHER" id="PTHR11972">
    <property type="entry name" value="NADPH OXIDASE"/>
    <property type="match status" value="1"/>
</dbReference>
<feature type="transmembrane region" description="Helical" evidence="6">
    <location>
        <begin position="114"/>
        <end position="135"/>
    </location>
</feature>
<comment type="caution">
    <text evidence="8">The sequence shown here is derived from an EMBL/GenBank/DDBJ whole genome shotgun (WGS) entry which is preliminary data.</text>
</comment>
<evidence type="ECO:0000256" key="3">
    <source>
        <dbReference type="ARBA" id="ARBA00022989"/>
    </source>
</evidence>
<keyword evidence="3 6" id="KW-1133">Transmembrane helix</keyword>
<dbReference type="CDD" id="cd06186">
    <property type="entry name" value="NOX_Duox_like_FAD_NADP"/>
    <property type="match status" value="1"/>
</dbReference>
<keyword evidence="5 6" id="KW-0472">Membrane</keyword>
<evidence type="ECO:0000313" key="9">
    <source>
        <dbReference type="Proteomes" id="UP000243579"/>
    </source>
</evidence>
<evidence type="ECO:0000256" key="5">
    <source>
        <dbReference type="ARBA" id="ARBA00023136"/>
    </source>
</evidence>
<dbReference type="InterPro" id="IPR017938">
    <property type="entry name" value="Riboflavin_synthase-like_b-brl"/>
</dbReference>
<dbReference type="AlphaFoldDB" id="A0A1V9YFP6"/>
<dbReference type="InterPro" id="IPR039261">
    <property type="entry name" value="FNR_nucleotide-bd"/>
</dbReference>
<dbReference type="Pfam" id="PF08022">
    <property type="entry name" value="FAD_binding_8"/>
    <property type="match status" value="1"/>
</dbReference>
<feature type="transmembrane region" description="Helical" evidence="6">
    <location>
        <begin position="156"/>
        <end position="180"/>
    </location>
</feature>
<sequence>MGQPIVGFNDVRHEIDSWVQCLDEPTQGHVRDLVMSLPGRVSLVSHIRGDDVDAAPPISPRESISSYWRTHQRQILWLVLYASGNTGAFIYKWMQYPRDAVTGYGLAIARGCAQIVMLNSLLVLLPVCRSVIDFVQRVPTLWRLFPLEQAMVFHKLSGAVLLVAGLVHVAAHVVNVITLYKLPTPMNAVNSRVVEAIPLFRDAKAWPSLWIVLGTIPFWTGAIMLLIMVIAVPLAVLPCVRSRHFNAFWYSHMLFIGFLVLLSIHGATSWFSTAQSYLWIWPPLLLYVLERRLRFAKARRDIVPIADVTFFRDTLALHLVKPPAFAFRPGMFIYLNAPDIAALEWHPFTISSAPDDMYLTLHIRVAGDWTGALYDALSTHSLAQGVFIDGPIGAPATANDQYATIVLVGGGIGVTPFISILRDLIHVWLRHQCRQCAHVAHPTSCATQRVYLYWVARHEESFEWFADTMREIARLDVGGIVEVHCFLTATESNVSVATDTRQTVHLGRPSWPRIFANLAQTHANEAIGVFHCGARLMERHVMNACKRHSDGATTFHFHAEQFE</sequence>
<dbReference type="InterPro" id="IPR013112">
    <property type="entry name" value="FAD-bd_8"/>
</dbReference>
<keyword evidence="2 6" id="KW-0812">Transmembrane</keyword>
<feature type="transmembrane region" description="Helical" evidence="6">
    <location>
        <begin position="247"/>
        <end position="264"/>
    </location>
</feature>
<dbReference type="GO" id="GO:0016491">
    <property type="term" value="F:oxidoreductase activity"/>
    <property type="evidence" value="ECO:0007669"/>
    <property type="project" value="UniProtKB-KW"/>
</dbReference>
<dbReference type="InterPro" id="IPR050369">
    <property type="entry name" value="RBOH/FRE"/>
</dbReference>
<feature type="domain" description="FAD-binding FR-type" evidence="7">
    <location>
        <begin position="288"/>
        <end position="398"/>
    </location>
</feature>
<organism evidence="8 9">
    <name type="scientific">Achlya hypogyna</name>
    <name type="common">Oomycete</name>
    <name type="synonym">Protoachlya hypogyna</name>
    <dbReference type="NCBI Taxonomy" id="1202772"/>
    <lineage>
        <taxon>Eukaryota</taxon>
        <taxon>Sar</taxon>
        <taxon>Stramenopiles</taxon>
        <taxon>Oomycota</taxon>
        <taxon>Saprolegniomycetes</taxon>
        <taxon>Saprolegniales</taxon>
        <taxon>Achlyaceae</taxon>
        <taxon>Achlya</taxon>
    </lineage>
</organism>
<evidence type="ECO:0000256" key="6">
    <source>
        <dbReference type="SAM" id="Phobius"/>
    </source>
</evidence>
<evidence type="ECO:0000256" key="2">
    <source>
        <dbReference type="ARBA" id="ARBA00022692"/>
    </source>
</evidence>
<dbReference type="STRING" id="1202772.A0A1V9YFP6"/>
<dbReference type="EMBL" id="JNBR01001848">
    <property type="protein sequence ID" value="OQR84573.1"/>
    <property type="molecule type" value="Genomic_DNA"/>
</dbReference>
<dbReference type="InterPro" id="IPR013130">
    <property type="entry name" value="Fe3_Rdtase_TM_dom"/>
</dbReference>
<dbReference type="Proteomes" id="UP000243579">
    <property type="component" value="Unassembled WGS sequence"/>
</dbReference>
<evidence type="ECO:0000256" key="4">
    <source>
        <dbReference type="ARBA" id="ARBA00023002"/>
    </source>
</evidence>
<keyword evidence="4" id="KW-0560">Oxidoreductase</keyword>
<evidence type="ECO:0000313" key="8">
    <source>
        <dbReference type="EMBL" id="OQR84573.1"/>
    </source>
</evidence>
<feature type="transmembrane region" description="Helical" evidence="6">
    <location>
        <begin position="270"/>
        <end position="289"/>
    </location>
</feature>
<evidence type="ECO:0000259" key="7">
    <source>
        <dbReference type="PROSITE" id="PS51384"/>
    </source>
</evidence>
<gene>
    <name evidence="8" type="ORF">ACHHYP_13229</name>
</gene>